<comment type="similarity">
    <text evidence="1">Belongs to the transferase hexapeptide repeat family.</text>
</comment>
<sequence>MEELVDMREMTEQELIEAGQMAEIVFKLNHTLPNSEEYNNLLKELLGNNLGENSTIIAPIAGAAFDHIKIGDNVFINSNILLMARGGITIEDNVMIAGNVQLLSNNHDEYDRQILICKPILIKKGAWIGAGASILPGVTVGKYAIVGAGAIVTKDVPDYAVVVGSPAKVVKTLDKEKFEK</sequence>
<dbReference type="Pfam" id="PF14602">
    <property type="entry name" value="Hexapep_2"/>
    <property type="match status" value="1"/>
</dbReference>
<protein>
    <submittedName>
        <fullName evidence="3">Galactoside O-acetyltransferase</fullName>
    </submittedName>
</protein>
<proteinExistence type="inferred from homology"/>
<dbReference type="InterPro" id="IPR001451">
    <property type="entry name" value="Hexapep"/>
</dbReference>
<dbReference type="AlphaFoldDB" id="A0A8T3VNT4"/>
<accession>A0A8T3VNT4</accession>
<keyword evidence="2" id="KW-0808">Transferase</keyword>
<dbReference type="Gene3D" id="2.160.10.10">
    <property type="entry name" value="Hexapeptide repeat proteins"/>
    <property type="match status" value="1"/>
</dbReference>
<dbReference type="SUPFAM" id="SSF51161">
    <property type="entry name" value="Trimeric LpxA-like enzymes"/>
    <property type="match status" value="1"/>
</dbReference>
<reference evidence="3" key="1">
    <citation type="submission" date="2019-04" db="EMBL/GenBank/DDBJ databases">
        <title>Evolution of Biomass-Degrading Anaerobic Consortia Revealed by Metagenomics.</title>
        <authorList>
            <person name="Peng X."/>
        </authorList>
    </citation>
    <scope>NUCLEOTIDE SEQUENCE</scope>
    <source>
        <strain evidence="3">SIG13</strain>
    </source>
</reference>
<dbReference type="Proteomes" id="UP000713479">
    <property type="component" value="Unassembled WGS sequence"/>
</dbReference>
<dbReference type="PANTHER" id="PTHR23416">
    <property type="entry name" value="SIALIC ACID SYNTHASE-RELATED"/>
    <property type="match status" value="1"/>
</dbReference>
<gene>
    <name evidence="3" type="ORF">E7Z74_00225</name>
</gene>
<dbReference type="EMBL" id="SUTF01000001">
    <property type="protein sequence ID" value="MBE6509685.1"/>
    <property type="molecule type" value="Genomic_DNA"/>
</dbReference>
<dbReference type="Pfam" id="PF00132">
    <property type="entry name" value="Hexapep"/>
    <property type="match status" value="1"/>
</dbReference>
<dbReference type="PANTHER" id="PTHR23416:SF23">
    <property type="entry name" value="ACETYLTRANSFERASE C18B11.09C-RELATED"/>
    <property type="match status" value="1"/>
</dbReference>
<dbReference type="InterPro" id="IPR011004">
    <property type="entry name" value="Trimer_LpxA-like_sf"/>
</dbReference>
<comment type="caution">
    <text evidence="3">The sequence shown here is derived from an EMBL/GenBank/DDBJ whole genome shotgun (WGS) entry which is preliminary data.</text>
</comment>
<evidence type="ECO:0000256" key="2">
    <source>
        <dbReference type="ARBA" id="ARBA00022679"/>
    </source>
</evidence>
<organism evidence="3 4">
    <name type="scientific">Methanobrevibacter millerae</name>
    <dbReference type="NCBI Taxonomy" id="230361"/>
    <lineage>
        <taxon>Archaea</taxon>
        <taxon>Methanobacteriati</taxon>
        <taxon>Methanobacteriota</taxon>
        <taxon>Methanomada group</taxon>
        <taxon>Methanobacteria</taxon>
        <taxon>Methanobacteriales</taxon>
        <taxon>Methanobacteriaceae</taxon>
        <taxon>Methanobrevibacter</taxon>
    </lineage>
</organism>
<dbReference type="InterPro" id="IPR018357">
    <property type="entry name" value="Hexapep_transf_CS"/>
</dbReference>
<name>A0A8T3VNT4_9EURY</name>
<dbReference type="InterPro" id="IPR051159">
    <property type="entry name" value="Hexapeptide_acetyltransf"/>
</dbReference>
<dbReference type="GO" id="GO:0008374">
    <property type="term" value="F:O-acyltransferase activity"/>
    <property type="evidence" value="ECO:0007669"/>
    <property type="project" value="TreeGrafter"/>
</dbReference>
<evidence type="ECO:0000313" key="4">
    <source>
        <dbReference type="Proteomes" id="UP000713479"/>
    </source>
</evidence>
<evidence type="ECO:0000256" key="1">
    <source>
        <dbReference type="ARBA" id="ARBA00007274"/>
    </source>
</evidence>
<evidence type="ECO:0000313" key="3">
    <source>
        <dbReference type="EMBL" id="MBE6509685.1"/>
    </source>
</evidence>
<dbReference type="PROSITE" id="PS00101">
    <property type="entry name" value="HEXAPEP_TRANSFERASES"/>
    <property type="match status" value="1"/>
</dbReference>